<dbReference type="EMBL" id="JACAGJ010000003">
    <property type="protein sequence ID" value="MDM1072263.1"/>
    <property type="molecule type" value="Genomic_DNA"/>
</dbReference>
<gene>
    <name evidence="1" type="ORF">HX001_07100</name>
</gene>
<protein>
    <submittedName>
        <fullName evidence="1">Uncharacterized protein</fullName>
    </submittedName>
</protein>
<reference evidence="1" key="1">
    <citation type="submission" date="2020-06" db="EMBL/GenBank/DDBJ databases">
        <authorList>
            <person name="Dong N."/>
        </authorList>
    </citation>
    <scope>NUCLEOTIDE SEQUENCE</scope>
    <source>
        <strain evidence="1">R655-4</strain>
    </source>
</reference>
<name>A0AAJ1QDV7_9FLAO</name>
<dbReference type="AlphaFoldDB" id="A0AAJ1QDV7"/>
<organism evidence="1 2">
    <name type="scientific">Empedobacter brevis</name>
    <dbReference type="NCBI Taxonomy" id="247"/>
    <lineage>
        <taxon>Bacteria</taxon>
        <taxon>Pseudomonadati</taxon>
        <taxon>Bacteroidota</taxon>
        <taxon>Flavobacteriia</taxon>
        <taxon>Flavobacteriales</taxon>
        <taxon>Weeksellaceae</taxon>
        <taxon>Empedobacter</taxon>
    </lineage>
</organism>
<evidence type="ECO:0000313" key="1">
    <source>
        <dbReference type="EMBL" id="MDM1072263.1"/>
    </source>
</evidence>
<proteinExistence type="predicted"/>
<evidence type="ECO:0000313" key="2">
    <source>
        <dbReference type="Proteomes" id="UP001170959"/>
    </source>
</evidence>
<dbReference type="RefSeq" id="WP_286492550.1">
    <property type="nucleotide sequence ID" value="NZ_JACAGJ010000003.1"/>
</dbReference>
<accession>A0AAJ1QDV7</accession>
<reference evidence="1" key="2">
    <citation type="journal article" date="2022" name="Sci. Total Environ.">
        <title>Prevalence, transmission, and molecular epidemiology of tet(X)-positive bacteria among humans, animals, and environmental niches in China: An epidemiological, and genomic-based study.</title>
        <authorList>
            <person name="Dong N."/>
            <person name="Zeng Y."/>
            <person name="Cai C."/>
            <person name="Sun C."/>
            <person name="Lu J."/>
            <person name="Liu C."/>
            <person name="Zhou H."/>
            <person name="Sun Q."/>
            <person name="Shu L."/>
            <person name="Wang H."/>
            <person name="Wang Y."/>
            <person name="Wang S."/>
            <person name="Wu C."/>
            <person name="Chan E.W."/>
            <person name="Chen G."/>
            <person name="Shen Z."/>
            <person name="Chen S."/>
            <person name="Zhang R."/>
        </authorList>
    </citation>
    <scope>NUCLEOTIDE SEQUENCE</scope>
    <source>
        <strain evidence="1">R655-4</strain>
    </source>
</reference>
<dbReference type="Proteomes" id="UP001170959">
    <property type="component" value="Unassembled WGS sequence"/>
</dbReference>
<dbReference type="PROSITE" id="PS51257">
    <property type="entry name" value="PROKAR_LIPOPROTEIN"/>
    <property type="match status" value="1"/>
</dbReference>
<comment type="caution">
    <text evidence="1">The sequence shown here is derived from an EMBL/GenBank/DDBJ whole genome shotgun (WGS) entry which is preliminary data.</text>
</comment>
<sequence>MTKSIPTIILYCLLLLVIQSCFNNNDTFIKKHDSLNLDEFKGLVLQYKYSSSNQMIYFTTYEGGKQPPYIITFDKKQKKIVNIDRKLLKKLNRADYFSEKEFKRVDKLINVLIENDIPYILVKVDSSLNTFYNPINANEPLLLMKLNNKEEKLDTIKKSSFSFKHYKGNWYIRY</sequence>